<evidence type="ECO:0000313" key="3">
    <source>
        <dbReference type="Proteomes" id="UP001141806"/>
    </source>
</evidence>
<accession>A0A9Q0GUJ6</accession>
<feature type="region of interest" description="Disordered" evidence="1">
    <location>
        <begin position="127"/>
        <end position="154"/>
    </location>
</feature>
<gene>
    <name evidence="2" type="ORF">NE237_030168</name>
</gene>
<organism evidence="2 3">
    <name type="scientific">Protea cynaroides</name>
    <dbReference type="NCBI Taxonomy" id="273540"/>
    <lineage>
        <taxon>Eukaryota</taxon>
        <taxon>Viridiplantae</taxon>
        <taxon>Streptophyta</taxon>
        <taxon>Embryophyta</taxon>
        <taxon>Tracheophyta</taxon>
        <taxon>Spermatophyta</taxon>
        <taxon>Magnoliopsida</taxon>
        <taxon>Proteales</taxon>
        <taxon>Proteaceae</taxon>
        <taxon>Protea</taxon>
    </lineage>
</organism>
<protein>
    <submittedName>
        <fullName evidence="2">Uncharacterized protein</fullName>
    </submittedName>
</protein>
<name>A0A9Q0GUJ6_9MAGN</name>
<dbReference type="PANTHER" id="PTHR35486:SF1">
    <property type="entry name" value="OS02G0689500 PROTEIN"/>
    <property type="match status" value="1"/>
</dbReference>
<dbReference type="OrthoDB" id="688025at2759"/>
<feature type="compositionally biased region" description="Acidic residues" evidence="1">
    <location>
        <begin position="202"/>
        <end position="213"/>
    </location>
</feature>
<dbReference type="EMBL" id="JAMYWD010000012">
    <property type="protein sequence ID" value="KAJ4953336.1"/>
    <property type="molecule type" value="Genomic_DNA"/>
</dbReference>
<dbReference type="Proteomes" id="UP001141806">
    <property type="component" value="Unassembled WGS sequence"/>
</dbReference>
<proteinExistence type="predicted"/>
<evidence type="ECO:0000313" key="2">
    <source>
        <dbReference type="EMBL" id="KAJ4953336.1"/>
    </source>
</evidence>
<evidence type="ECO:0000256" key="1">
    <source>
        <dbReference type="SAM" id="MobiDB-lite"/>
    </source>
</evidence>
<keyword evidence="3" id="KW-1185">Reference proteome</keyword>
<reference evidence="2" key="1">
    <citation type="journal article" date="2023" name="Plant J.">
        <title>The genome of the king protea, Protea cynaroides.</title>
        <authorList>
            <person name="Chang J."/>
            <person name="Duong T.A."/>
            <person name="Schoeman C."/>
            <person name="Ma X."/>
            <person name="Roodt D."/>
            <person name="Barker N."/>
            <person name="Li Z."/>
            <person name="Van de Peer Y."/>
            <person name="Mizrachi E."/>
        </authorList>
    </citation>
    <scope>NUCLEOTIDE SEQUENCE</scope>
    <source>
        <tissue evidence="2">Young leaves</tissue>
    </source>
</reference>
<feature type="region of interest" description="Disordered" evidence="1">
    <location>
        <begin position="181"/>
        <end position="247"/>
    </location>
</feature>
<sequence length="315" mass="34894">MRCKRHSFDASSGVGICASCLRERLVIIIAAQTRQQALAQAQVEAEERRKSDAHPPPIIFPRSVSPYIYRRSTSEPSWEHHHQFDQRFYSTPQLGPTSYHTTVAGSVHKKKQSKFSLFASLFGKFRSQEPESEGTDPRVSRGSRSSSATSTSSSPISQISFSALFPSHRKKISRFFSLEGAGGRGHRVCSRKDRGMSPARDSDEDEHYGDSDDSSGFWSKSPPNRGKQGLQVQATPPQTTPTRCRRRGYNRSVSGLAVCFSPLVRPSPSSHHHRNVGFSGDIRASSKQHLSTVASLGKNGSRKLADIGRYKSFNL</sequence>
<dbReference type="PANTHER" id="PTHR35486">
    <property type="entry name" value="EXPRESSED PROTEIN"/>
    <property type="match status" value="1"/>
</dbReference>
<comment type="caution">
    <text evidence="2">The sequence shown here is derived from an EMBL/GenBank/DDBJ whole genome shotgun (WGS) entry which is preliminary data.</text>
</comment>
<feature type="compositionally biased region" description="Low complexity" evidence="1">
    <location>
        <begin position="140"/>
        <end position="154"/>
    </location>
</feature>
<dbReference type="AlphaFoldDB" id="A0A9Q0GUJ6"/>